<keyword evidence="4" id="KW-1185">Reference proteome</keyword>
<feature type="transmembrane region" description="Helical" evidence="2">
    <location>
        <begin position="366"/>
        <end position="390"/>
    </location>
</feature>
<dbReference type="AlphaFoldDB" id="A0A243RJ72"/>
<feature type="transmembrane region" description="Helical" evidence="2">
    <location>
        <begin position="273"/>
        <end position="294"/>
    </location>
</feature>
<feature type="transmembrane region" description="Helical" evidence="2">
    <location>
        <begin position="6"/>
        <end position="23"/>
    </location>
</feature>
<sequence>MDYAILTGLVLVSGVVLALVAQWRGWRPSLLVVLAVGIGFRLLIMVTSAIDTWQPVDFMESFKPAGEAILNREDPVLGSEGGWHFLPTIPYVYGLLLWLGIPWEIGGRLVTVVADIALIPLVGKLAGGSKASLRAFQYACNPLAMLVAAVHGQVEPVALAFGVAAFVVARGPGDPDRPGITNDPVALVRQRVSALGLGGAVRQALAPGGTARTALAPGGVVRQALAARPGERATLRRALLAGLLMGLALCAKSWPIWLIPGMLLLLPTFRARVVAFVATGVAPVFFLVTLPVFAGTSLSQIPEVIHVIQDIRPIVGEWGYSAIAVGGDWTLSPEIATFGTRLIYVTMVVVAFLWRRADPVDLTTALLLAFMVVTPRLGAQYLLWFMPFLVARPTRFAWPAIIGVSLWAGYGYLYMTQFDTNTWWALHSVWAQCSVVLLPILALAMPWGRRDPKAPAEPPDAGPRVPLPASA</sequence>
<feature type="transmembrane region" description="Helical" evidence="2">
    <location>
        <begin position="396"/>
        <end position="415"/>
    </location>
</feature>
<evidence type="ECO:0000256" key="2">
    <source>
        <dbReference type="SAM" id="Phobius"/>
    </source>
</evidence>
<keyword evidence="2" id="KW-0472">Membrane</keyword>
<evidence type="ECO:0000256" key="1">
    <source>
        <dbReference type="SAM" id="MobiDB-lite"/>
    </source>
</evidence>
<proteinExistence type="predicted"/>
<evidence type="ECO:0008006" key="5">
    <source>
        <dbReference type="Google" id="ProtNLM"/>
    </source>
</evidence>
<dbReference type="Proteomes" id="UP000194761">
    <property type="component" value="Unassembled WGS sequence"/>
</dbReference>
<feature type="transmembrane region" description="Helical" evidence="2">
    <location>
        <begin position="422"/>
        <end position="445"/>
    </location>
</feature>
<keyword evidence="2" id="KW-1133">Transmembrane helix</keyword>
<gene>
    <name evidence="3" type="ORF">CA984_23520</name>
</gene>
<protein>
    <recommendedName>
        <fullName evidence="5">DUF2029 domain-containing protein</fullName>
    </recommendedName>
</protein>
<reference evidence="3 4" key="1">
    <citation type="submission" date="2017-05" db="EMBL/GenBank/DDBJ databases">
        <title>Biotechnological potential of actinobacteria isolated from South African environments.</title>
        <authorList>
            <person name="Le Roes-Hill M."/>
            <person name="Prins A."/>
            <person name="Durrell K.A."/>
        </authorList>
    </citation>
    <scope>NUCLEOTIDE SEQUENCE [LARGE SCALE GENOMIC DNA]</scope>
    <source>
        <strain evidence="3">M26</strain>
    </source>
</reference>
<name>A0A243RJ72_9ACTN</name>
<dbReference type="RefSeq" id="WP_086575744.1">
    <property type="nucleotide sequence ID" value="NZ_NGFP01000113.1"/>
</dbReference>
<dbReference type="EMBL" id="NGFP01000113">
    <property type="protein sequence ID" value="OUC94173.1"/>
    <property type="molecule type" value="Genomic_DNA"/>
</dbReference>
<feature type="transmembrane region" description="Helical" evidence="2">
    <location>
        <begin position="238"/>
        <end position="266"/>
    </location>
</feature>
<feature type="transmembrane region" description="Helical" evidence="2">
    <location>
        <begin position="143"/>
        <end position="169"/>
    </location>
</feature>
<feature type="transmembrane region" description="Helical" evidence="2">
    <location>
        <begin position="30"/>
        <end position="50"/>
    </location>
</feature>
<evidence type="ECO:0000313" key="4">
    <source>
        <dbReference type="Proteomes" id="UP000194761"/>
    </source>
</evidence>
<feature type="transmembrane region" description="Helical" evidence="2">
    <location>
        <begin position="105"/>
        <end position="122"/>
    </location>
</feature>
<keyword evidence="2" id="KW-0812">Transmembrane</keyword>
<organism evidence="3 4">
    <name type="scientific">Streptosporangium minutum</name>
    <dbReference type="NCBI Taxonomy" id="569862"/>
    <lineage>
        <taxon>Bacteria</taxon>
        <taxon>Bacillati</taxon>
        <taxon>Actinomycetota</taxon>
        <taxon>Actinomycetes</taxon>
        <taxon>Streptosporangiales</taxon>
        <taxon>Streptosporangiaceae</taxon>
        <taxon>Streptosporangium</taxon>
    </lineage>
</organism>
<feature type="region of interest" description="Disordered" evidence="1">
    <location>
        <begin position="452"/>
        <end position="471"/>
    </location>
</feature>
<feature type="transmembrane region" description="Helical" evidence="2">
    <location>
        <begin position="335"/>
        <end position="354"/>
    </location>
</feature>
<evidence type="ECO:0000313" key="3">
    <source>
        <dbReference type="EMBL" id="OUC94173.1"/>
    </source>
</evidence>
<comment type="caution">
    <text evidence="3">The sequence shown here is derived from an EMBL/GenBank/DDBJ whole genome shotgun (WGS) entry which is preliminary data.</text>
</comment>
<accession>A0A243RJ72</accession>